<dbReference type="InterPro" id="IPR017853">
    <property type="entry name" value="GH"/>
</dbReference>
<dbReference type="InterPro" id="IPR050314">
    <property type="entry name" value="Glycosyl_Hydrlase_18"/>
</dbReference>
<keyword evidence="4" id="KW-0732">Signal</keyword>
<proteinExistence type="predicted"/>
<evidence type="ECO:0000313" key="7">
    <source>
        <dbReference type="EMBL" id="KAK1757915.1"/>
    </source>
</evidence>
<feature type="disulfide bond" evidence="3">
    <location>
        <begin position="326"/>
        <end position="340"/>
    </location>
</feature>
<gene>
    <name evidence="7" type="ORF">QBC47DRAFT_167452</name>
</gene>
<dbReference type="Pfam" id="PF00187">
    <property type="entry name" value="Chitin_bind_1"/>
    <property type="match status" value="1"/>
</dbReference>
<evidence type="ECO:0000256" key="2">
    <source>
        <dbReference type="ARBA" id="ARBA00022669"/>
    </source>
</evidence>
<feature type="disulfide bond" evidence="3">
    <location>
        <begin position="321"/>
        <end position="333"/>
    </location>
</feature>
<dbReference type="EC" id="3.2.1.14" evidence="1"/>
<dbReference type="SUPFAM" id="SSF57016">
    <property type="entry name" value="Plant lectins/antimicrobial peptides"/>
    <property type="match status" value="1"/>
</dbReference>
<name>A0AAJ0BHC0_9PEZI</name>
<evidence type="ECO:0000256" key="4">
    <source>
        <dbReference type="SAM" id="SignalP"/>
    </source>
</evidence>
<sequence length="441" mass="47707">MRSLVLACLASLAAAAATHKPRYVLYFDQYHTASLPNKTVTAGITHVITAFAQSSLFTTDPPGDYEPFMNLTAVRAMFDPGTKVCMAIGGWGDTAGFSKGAATDASRKLFAKNVAATVSRLGYDCVDVDWEYPGGNGDDYRQNPNSNKTSEIETFPLLLAEIKQAVVTKCRDRDVELSIAVPGLERDMIAYTAKQVPKIDKVVDFVNVMAYDLMNRRDNVTNHHTSLTGSLAAVDTYISRGMSAHKMNLGFAFYAKWFTTAKGVTCDHPIGCPTEVLEAADGSDTGKSGAMTFEASSFAGVPANLVDSPDGSCGAGTNYRCPNNACCGQYGFCGTETGHCGTGCQSGFGRCDGPSTKDSFFKALANAKYDSANGGEWYWDATTDLFWTWDTPEIITRKFQEIVVKRALGGAFAWSLAEDSHDWSRLLAMQANVKKLSQSHY</sequence>
<dbReference type="PANTHER" id="PTHR11177:SF337">
    <property type="entry name" value="CHITINASE"/>
    <property type="match status" value="1"/>
</dbReference>
<dbReference type="InterPro" id="IPR001002">
    <property type="entry name" value="Chitin-bd_1"/>
</dbReference>
<evidence type="ECO:0000259" key="5">
    <source>
        <dbReference type="PROSITE" id="PS50941"/>
    </source>
</evidence>
<protein>
    <recommendedName>
        <fullName evidence="1">chitinase</fullName>
        <ecNumber evidence="1">3.2.1.14</ecNumber>
    </recommendedName>
</protein>
<dbReference type="Pfam" id="PF00704">
    <property type="entry name" value="Glyco_hydro_18"/>
    <property type="match status" value="1"/>
</dbReference>
<dbReference type="Gene3D" id="3.20.20.80">
    <property type="entry name" value="Glycosidases"/>
    <property type="match status" value="1"/>
</dbReference>
<dbReference type="EMBL" id="MU839830">
    <property type="protein sequence ID" value="KAK1757915.1"/>
    <property type="molecule type" value="Genomic_DNA"/>
</dbReference>
<dbReference type="GO" id="GO:0008061">
    <property type="term" value="F:chitin binding"/>
    <property type="evidence" value="ECO:0007669"/>
    <property type="project" value="UniProtKB-UniRule"/>
</dbReference>
<evidence type="ECO:0000313" key="8">
    <source>
        <dbReference type="Proteomes" id="UP001239445"/>
    </source>
</evidence>
<dbReference type="SUPFAM" id="SSF51445">
    <property type="entry name" value="(Trans)glycosidases"/>
    <property type="match status" value="1"/>
</dbReference>
<feature type="signal peptide" evidence="4">
    <location>
        <begin position="1"/>
        <end position="15"/>
    </location>
</feature>
<evidence type="ECO:0000256" key="1">
    <source>
        <dbReference type="ARBA" id="ARBA00012729"/>
    </source>
</evidence>
<feature type="domain" description="GH18" evidence="6">
    <location>
        <begin position="21"/>
        <end position="434"/>
    </location>
</feature>
<keyword evidence="7" id="KW-0378">Hydrolase</keyword>
<dbReference type="InterPro" id="IPR001223">
    <property type="entry name" value="Glyco_hydro18_cat"/>
</dbReference>
<dbReference type="GO" id="GO:0008843">
    <property type="term" value="F:endochitinase activity"/>
    <property type="evidence" value="ECO:0007669"/>
    <property type="project" value="UniProtKB-EC"/>
</dbReference>
<evidence type="ECO:0000256" key="3">
    <source>
        <dbReference type="PROSITE-ProRule" id="PRU00261"/>
    </source>
</evidence>
<feature type="chain" id="PRO_5042578727" description="chitinase" evidence="4">
    <location>
        <begin position="16"/>
        <end position="441"/>
    </location>
</feature>
<reference evidence="7" key="1">
    <citation type="submission" date="2023-06" db="EMBL/GenBank/DDBJ databases">
        <title>Genome-scale phylogeny and comparative genomics of the fungal order Sordariales.</title>
        <authorList>
            <consortium name="Lawrence Berkeley National Laboratory"/>
            <person name="Hensen N."/>
            <person name="Bonometti L."/>
            <person name="Westerberg I."/>
            <person name="Brannstrom I.O."/>
            <person name="Guillou S."/>
            <person name="Cros-Aarteil S."/>
            <person name="Calhoun S."/>
            <person name="Haridas S."/>
            <person name="Kuo A."/>
            <person name="Mondo S."/>
            <person name="Pangilinan J."/>
            <person name="Riley R."/>
            <person name="Labutti K."/>
            <person name="Andreopoulos B."/>
            <person name="Lipzen A."/>
            <person name="Chen C."/>
            <person name="Yanf M."/>
            <person name="Daum C."/>
            <person name="Ng V."/>
            <person name="Clum A."/>
            <person name="Steindorff A."/>
            <person name="Ohm R."/>
            <person name="Martin F."/>
            <person name="Silar P."/>
            <person name="Natvig D."/>
            <person name="Lalanne C."/>
            <person name="Gautier V."/>
            <person name="Ament-Velasquez S.L."/>
            <person name="Kruys A."/>
            <person name="Hutchinson M.I."/>
            <person name="Powell A.J."/>
            <person name="Barry K."/>
            <person name="Miller A.N."/>
            <person name="Grigoriev I.V."/>
            <person name="Debuchy R."/>
            <person name="Gladieux P."/>
            <person name="Thoren M.H."/>
            <person name="Johannesson H."/>
        </authorList>
    </citation>
    <scope>NUCLEOTIDE SEQUENCE</scope>
    <source>
        <strain evidence="7">PSN4</strain>
    </source>
</reference>
<dbReference type="InterPro" id="IPR011583">
    <property type="entry name" value="Chitinase_II/V-like_cat"/>
</dbReference>
<dbReference type="SMART" id="SM00636">
    <property type="entry name" value="Glyco_18"/>
    <property type="match status" value="1"/>
</dbReference>
<accession>A0AAJ0BHC0</accession>
<comment type="caution">
    <text evidence="7">The sequence shown here is derived from an EMBL/GenBank/DDBJ whole genome shotgun (WGS) entry which is preliminary data.</text>
</comment>
<dbReference type="Gene3D" id="3.30.60.10">
    <property type="entry name" value="Endochitinase-like"/>
    <property type="match status" value="1"/>
</dbReference>
<dbReference type="InterPro" id="IPR036861">
    <property type="entry name" value="Endochitinase-like_sf"/>
</dbReference>
<keyword evidence="8" id="KW-1185">Reference proteome</keyword>
<dbReference type="GO" id="GO:0005975">
    <property type="term" value="P:carbohydrate metabolic process"/>
    <property type="evidence" value="ECO:0007669"/>
    <property type="project" value="InterPro"/>
</dbReference>
<evidence type="ECO:0000259" key="6">
    <source>
        <dbReference type="PROSITE" id="PS51910"/>
    </source>
</evidence>
<dbReference type="PANTHER" id="PTHR11177">
    <property type="entry name" value="CHITINASE"/>
    <property type="match status" value="1"/>
</dbReference>
<dbReference type="SMART" id="SM00270">
    <property type="entry name" value="ChtBD1"/>
    <property type="match status" value="1"/>
</dbReference>
<dbReference type="AlphaFoldDB" id="A0AAJ0BHC0"/>
<dbReference type="GO" id="GO:0006032">
    <property type="term" value="P:chitin catabolic process"/>
    <property type="evidence" value="ECO:0007669"/>
    <property type="project" value="TreeGrafter"/>
</dbReference>
<keyword evidence="3" id="KW-1015">Disulfide bond</keyword>
<organism evidence="7 8">
    <name type="scientific">Echria macrotheca</name>
    <dbReference type="NCBI Taxonomy" id="438768"/>
    <lineage>
        <taxon>Eukaryota</taxon>
        <taxon>Fungi</taxon>
        <taxon>Dikarya</taxon>
        <taxon>Ascomycota</taxon>
        <taxon>Pezizomycotina</taxon>
        <taxon>Sordariomycetes</taxon>
        <taxon>Sordariomycetidae</taxon>
        <taxon>Sordariales</taxon>
        <taxon>Schizotheciaceae</taxon>
        <taxon>Echria</taxon>
    </lineage>
</organism>
<comment type="caution">
    <text evidence="3">Lacks conserved residue(s) required for the propagation of feature annotation.</text>
</comment>
<dbReference type="PROSITE" id="PS50941">
    <property type="entry name" value="CHIT_BIND_I_2"/>
    <property type="match status" value="1"/>
</dbReference>
<feature type="domain" description="Chitin-binding type-1" evidence="5">
    <location>
        <begin position="310"/>
        <end position="353"/>
    </location>
</feature>
<dbReference type="PROSITE" id="PS51910">
    <property type="entry name" value="GH18_2"/>
    <property type="match status" value="1"/>
</dbReference>
<dbReference type="CDD" id="cd00035">
    <property type="entry name" value="ChtBD1"/>
    <property type="match status" value="1"/>
</dbReference>
<keyword evidence="2 3" id="KW-0147">Chitin-binding</keyword>
<dbReference type="GO" id="GO:0005576">
    <property type="term" value="C:extracellular region"/>
    <property type="evidence" value="ECO:0007669"/>
    <property type="project" value="TreeGrafter"/>
</dbReference>
<dbReference type="Proteomes" id="UP001239445">
    <property type="component" value="Unassembled WGS sequence"/>
</dbReference>